<dbReference type="Pfam" id="PF17136">
    <property type="entry name" value="ribosomal_L24"/>
    <property type="match status" value="1"/>
</dbReference>
<dbReference type="Gene3D" id="2.30.30.30">
    <property type="match status" value="1"/>
</dbReference>
<evidence type="ECO:0000313" key="16">
    <source>
        <dbReference type="Proteomes" id="UP001058072"/>
    </source>
</evidence>
<dbReference type="InterPro" id="IPR005824">
    <property type="entry name" value="KOW"/>
</dbReference>
<evidence type="ECO:0000256" key="1">
    <source>
        <dbReference type="ARBA" id="ARBA00004072"/>
    </source>
</evidence>
<organism evidence="14 16">
    <name type="scientific">Turicibacter bilis</name>
    <dbReference type="NCBI Taxonomy" id="2735723"/>
    <lineage>
        <taxon>Bacteria</taxon>
        <taxon>Bacillati</taxon>
        <taxon>Bacillota</taxon>
        <taxon>Erysipelotrichia</taxon>
        <taxon>Erysipelotrichales</taxon>
        <taxon>Turicibacteraceae</taxon>
        <taxon>Turicibacter</taxon>
    </lineage>
</organism>
<comment type="function">
    <text evidence="9 10">One of the proteins that surrounds the polypeptide exit tunnel on the outside of the subunit.</text>
</comment>
<evidence type="ECO:0000313" key="13">
    <source>
        <dbReference type="EMBL" id="UUF05344.1"/>
    </source>
</evidence>
<accession>A0A9Q9FHC0</accession>
<dbReference type="EMBL" id="CP071250">
    <property type="protein sequence ID" value="UUF09205.1"/>
    <property type="molecule type" value="Genomic_DNA"/>
</dbReference>
<keyword evidence="4 10" id="KW-0699">rRNA-binding</keyword>
<keyword evidence="15" id="KW-1185">Reference proteome</keyword>
<keyword evidence="7 10" id="KW-0687">Ribonucleoprotein</keyword>
<name>A0A9Q9FHC0_9FIRM</name>
<reference evidence="14 15" key="1">
    <citation type="submission" date="2021-03" db="EMBL/GenBank/DDBJ databases">
        <title>Comparative Genomics and Metabolomics in the genus Turicibacter.</title>
        <authorList>
            <person name="Maki J."/>
            <person name="Looft T."/>
        </authorList>
    </citation>
    <scope>NUCLEOTIDE SEQUENCE</scope>
    <source>
        <strain evidence="14">ISU324</strain>
        <strain evidence="13 15">MMM721</strain>
    </source>
</reference>
<dbReference type="PANTHER" id="PTHR12903">
    <property type="entry name" value="MITOCHONDRIAL RIBOSOMAL PROTEIN L24"/>
    <property type="match status" value="1"/>
</dbReference>
<dbReference type="CDD" id="cd06089">
    <property type="entry name" value="KOW_RPL26"/>
    <property type="match status" value="1"/>
</dbReference>
<evidence type="ECO:0000313" key="14">
    <source>
        <dbReference type="EMBL" id="UUF09205.1"/>
    </source>
</evidence>
<comment type="subunit">
    <text evidence="3 10">Part of the 50S ribosomal subunit.</text>
</comment>
<protein>
    <recommendedName>
        <fullName evidence="8 10">Large ribosomal subunit protein uL24</fullName>
    </recommendedName>
</protein>
<evidence type="ECO:0000256" key="5">
    <source>
        <dbReference type="ARBA" id="ARBA00022884"/>
    </source>
</evidence>
<sequence length="101" mass="10854">MQIKTGDKVVIISGKDKGKEGVVLSANPSKNKVVVEGVNVVKKHVRPSQMNPDGGIVEFEAPIHASNVMIVDPKSGKPTRVGYKFVDGKKVRFAKKSGEVL</sequence>
<evidence type="ECO:0000256" key="2">
    <source>
        <dbReference type="ARBA" id="ARBA00010618"/>
    </source>
</evidence>
<dbReference type="InterPro" id="IPR041988">
    <property type="entry name" value="Ribosomal_uL24_KOW"/>
</dbReference>
<dbReference type="NCBIfam" id="TIGR01079">
    <property type="entry name" value="rplX_bact"/>
    <property type="match status" value="1"/>
</dbReference>
<feature type="domain" description="KOW" evidence="12">
    <location>
        <begin position="2"/>
        <end position="29"/>
    </location>
</feature>
<dbReference type="Proteomes" id="UP001058072">
    <property type="component" value="Chromosome"/>
</dbReference>
<dbReference type="GO" id="GO:0006412">
    <property type="term" value="P:translation"/>
    <property type="evidence" value="ECO:0007669"/>
    <property type="project" value="UniProtKB-UniRule"/>
</dbReference>
<dbReference type="GO" id="GO:0003735">
    <property type="term" value="F:structural constituent of ribosome"/>
    <property type="evidence" value="ECO:0007669"/>
    <property type="project" value="InterPro"/>
</dbReference>
<dbReference type="Pfam" id="PF00467">
    <property type="entry name" value="KOW"/>
    <property type="match status" value="1"/>
</dbReference>
<dbReference type="GO" id="GO:0005840">
    <property type="term" value="C:ribosome"/>
    <property type="evidence" value="ECO:0007669"/>
    <property type="project" value="UniProtKB-KW"/>
</dbReference>
<dbReference type="PROSITE" id="PS01108">
    <property type="entry name" value="RIBOSOMAL_L24"/>
    <property type="match status" value="1"/>
</dbReference>
<proteinExistence type="inferred from homology"/>
<evidence type="ECO:0000313" key="15">
    <source>
        <dbReference type="Proteomes" id="UP001058016"/>
    </source>
</evidence>
<dbReference type="InterPro" id="IPR005825">
    <property type="entry name" value="Ribosomal_uL24_CS"/>
</dbReference>
<dbReference type="FunFam" id="2.30.30.30:FF:000004">
    <property type="entry name" value="50S ribosomal protein L24"/>
    <property type="match status" value="1"/>
</dbReference>
<gene>
    <name evidence="10 14" type="primary">rplX</name>
    <name evidence="13" type="ORF">J0J69_09650</name>
    <name evidence="14" type="ORF">J0J70_04240</name>
</gene>
<keyword evidence="6 10" id="KW-0689">Ribosomal protein</keyword>
<evidence type="ECO:0000256" key="11">
    <source>
        <dbReference type="RuleBase" id="RU003477"/>
    </source>
</evidence>
<evidence type="ECO:0000256" key="7">
    <source>
        <dbReference type="ARBA" id="ARBA00023274"/>
    </source>
</evidence>
<evidence type="ECO:0000259" key="12">
    <source>
        <dbReference type="SMART" id="SM00739"/>
    </source>
</evidence>
<keyword evidence="5 10" id="KW-0694">RNA-binding</keyword>
<comment type="function">
    <text evidence="1 10">One of two assembly initiator proteins, it binds directly to the 5'-end of the 23S rRNA, where it nucleates assembly of the 50S subunit.</text>
</comment>
<dbReference type="Proteomes" id="UP001058016">
    <property type="component" value="Chromosome"/>
</dbReference>
<dbReference type="InterPro" id="IPR003256">
    <property type="entry name" value="Ribosomal_uL24"/>
</dbReference>
<evidence type="ECO:0000256" key="3">
    <source>
        <dbReference type="ARBA" id="ARBA00011838"/>
    </source>
</evidence>
<evidence type="ECO:0000256" key="8">
    <source>
        <dbReference type="ARBA" id="ARBA00035206"/>
    </source>
</evidence>
<dbReference type="InterPro" id="IPR008991">
    <property type="entry name" value="Translation_prot_SH3-like_sf"/>
</dbReference>
<dbReference type="InterPro" id="IPR057264">
    <property type="entry name" value="Ribosomal_uL24_C"/>
</dbReference>
<comment type="similarity">
    <text evidence="2 10 11">Belongs to the universal ribosomal protein uL24 family.</text>
</comment>
<evidence type="ECO:0000256" key="6">
    <source>
        <dbReference type="ARBA" id="ARBA00022980"/>
    </source>
</evidence>
<dbReference type="InterPro" id="IPR014722">
    <property type="entry name" value="Rib_uL2_dom2"/>
</dbReference>
<dbReference type="AlphaFoldDB" id="A0A9Q9FHC0"/>
<dbReference type="GO" id="GO:0019843">
    <property type="term" value="F:rRNA binding"/>
    <property type="evidence" value="ECO:0007669"/>
    <property type="project" value="UniProtKB-UniRule"/>
</dbReference>
<dbReference type="SUPFAM" id="SSF50104">
    <property type="entry name" value="Translation proteins SH3-like domain"/>
    <property type="match status" value="1"/>
</dbReference>
<evidence type="ECO:0000256" key="10">
    <source>
        <dbReference type="HAMAP-Rule" id="MF_01326"/>
    </source>
</evidence>
<dbReference type="EMBL" id="CP071249">
    <property type="protein sequence ID" value="UUF05344.1"/>
    <property type="molecule type" value="Genomic_DNA"/>
</dbReference>
<dbReference type="GO" id="GO:1990904">
    <property type="term" value="C:ribonucleoprotein complex"/>
    <property type="evidence" value="ECO:0007669"/>
    <property type="project" value="UniProtKB-KW"/>
</dbReference>
<evidence type="ECO:0000256" key="4">
    <source>
        <dbReference type="ARBA" id="ARBA00022730"/>
    </source>
</evidence>
<evidence type="ECO:0000256" key="9">
    <source>
        <dbReference type="ARBA" id="ARBA00058688"/>
    </source>
</evidence>
<dbReference type="SMART" id="SM00739">
    <property type="entry name" value="KOW"/>
    <property type="match status" value="1"/>
</dbReference>
<dbReference type="RefSeq" id="WP_055243010.1">
    <property type="nucleotide sequence ID" value="NZ_CP071249.1"/>
</dbReference>
<dbReference type="HAMAP" id="MF_01326_B">
    <property type="entry name" value="Ribosomal_uL24_B"/>
    <property type="match status" value="1"/>
</dbReference>